<sequence length="170" mass="18900">MPASAVEKLLTFILLIVLVGAVILAGYLSTLPEKKDPYTEFYMLGENGIAEDYVYDLNIGQPNSVILGVTNHEKRPVTYTIEVALANEVVNPTTNVTTIKSAKQIDSFTVNVPDGSTYEQPYTFTVNQQGYNKLEFLLFNETVPAPTVSGMDRINAAYRNVNLWIKVNLF</sequence>
<protein>
    <recommendedName>
        <fullName evidence="1">DUF1616 domain-containing protein</fullName>
    </recommendedName>
</protein>
<gene>
    <name evidence="2" type="ordered locus">Mpal_2087</name>
</gene>
<dbReference type="Pfam" id="PF07760">
    <property type="entry name" value="DUF1616"/>
    <property type="match status" value="1"/>
</dbReference>
<evidence type="ECO:0000313" key="2">
    <source>
        <dbReference type="EMBL" id="ACL17385.1"/>
    </source>
</evidence>
<evidence type="ECO:0000313" key="3">
    <source>
        <dbReference type="Proteomes" id="UP000002457"/>
    </source>
</evidence>
<name>B8GDN4_METPE</name>
<organism evidence="2 3">
    <name type="scientific">Methanosphaerula palustris (strain ATCC BAA-1556 / DSM 19958 / E1-9c)</name>
    <dbReference type="NCBI Taxonomy" id="521011"/>
    <lineage>
        <taxon>Archaea</taxon>
        <taxon>Methanobacteriati</taxon>
        <taxon>Methanobacteriota</taxon>
        <taxon>Stenosarchaea group</taxon>
        <taxon>Methanomicrobia</taxon>
        <taxon>Methanomicrobiales</taxon>
        <taxon>Methanoregulaceae</taxon>
        <taxon>Methanosphaerula</taxon>
    </lineage>
</organism>
<proteinExistence type="predicted"/>
<dbReference type="eggNOG" id="arCOG02884">
    <property type="taxonomic scope" value="Archaea"/>
</dbReference>
<feature type="domain" description="DUF1616" evidence="1">
    <location>
        <begin position="4"/>
        <end position="166"/>
    </location>
</feature>
<dbReference type="EMBL" id="CP001338">
    <property type="protein sequence ID" value="ACL17385.1"/>
    <property type="molecule type" value="Genomic_DNA"/>
</dbReference>
<dbReference type="InterPro" id="IPR011674">
    <property type="entry name" value="DUF1616"/>
</dbReference>
<reference evidence="2 3" key="1">
    <citation type="journal article" date="2015" name="Genome Announc.">
        <title>Complete Genome Sequence of Methanosphaerula palustris E1-9CT, a Hydrogenotrophic Methanogen Isolated from a Minerotrophic Fen Peatland.</title>
        <authorList>
            <person name="Cadillo-Quiroz H."/>
            <person name="Browne P."/>
            <person name="Kyrpides N."/>
            <person name="Woyke T."/>
            <person name="Goodwin L."/>
            <person name="Detter C."/>
            <person name="Yavitt J.B."/>
            <person name="Zinder S.H."/>
        </authorList>
    </citation>
    <scope>NUCLEOTIDE SEQUENCE [LARGE SCALE GENOMIC DNA]</scope>
    <source>
        <strain evidence="3">ATCC BAA-1556 / DSM 19958 / E1-9c</strain>
    </source>
</reference>
<evidence type="ECO:0000259" key="1">
    <source>
        <dbReference type="Pfam" id="PF07760"/>
    </source>
</evidence>
<accession>B8GDN4</accession>
<dbReference type="KEGG" id="mpl:Mpal_2087"/>
<dbReference type="Proteomes" id="UP000002457">
    <property type="component" value="Chromosome"/>
</dbReference>
<dbReference type="HOGENOM" id="CLU_1485899_0_0_2"/>
<keyword evidence="3" id="KW-1185">Reference proteome</keyword>
<dbReference type="STRING" id="521011.Mpal_2087"/>
<dbReference type="AlphaFoldDB" id="B8GDN4"/>